<name>A0A8X6J4Q8_TRICU</name>
<accession>A0A8X6J4Q8</accession>
<keyword evidence="2" id="KW-1185">Reference proteome</keyword>
<dbReference type="Proteomes" id="UP000887116">
    <property type="component" value="Unassembled WGS sequence"/>
</dbReference>
<evidence type="ECO:0000313" key="2">
    <source>
        <dbReference type="Proteomes" id="UP000887116"/>
    </source>
</evidence>
<sequence>MPCPSLDIPLPLSAFFYLSGTRIIREQEERAGNVRHRGYRILGLRMRVPAVEGTIDDLSLLPGIPPGECTRPDNLLSTGGSNYWIIAHAYSLANVPPVVHTF</sequence>
<organism evidence="1 2">
    <name type="scientific">Trichonephila clavata</name>
    <name type="common">Joro spider</name>
    <name type="synonym">Nephila clavata</name>
    <dbReference type="NCBI Taxonomy" id="2740835"/>
    <lineage>
        <taxon>Eukaryota</taxon>
        <taxon>Metazoa</taxon>
        <taxon>Ecdysozoa</taxon>
        <taxon>Arthropoda</taxon>
        <taxon>Chelicerata</taxon>
        <taxon>Arachnida</taxon>
        <taxon>Araneae</taxon>
        <taxon>Araneomorphae</taxon>
        <taxon>Entelegynae</taxon>
        <taxon>Araneoidea</taxon>
        <taxon>Nephilidae</taxon>
        <taxon>Trichonephila</taxon>
    </lineage>
</organism>
<reference evidence="1" key="1">
    <citation type="submission" date="2020-07" db="EMBL/GenBank/DDBJ databases">
        <title>Multicomponent nature underlies the extraordinary mechanical properties of spider dragline silk.</title>
        <authorList>
            <person name="Kono N."/>
            <person name="Nakamura H."/>
            <person name="Mori M."/>
            <person name="Yoshida Y."/>
            <person name="Ohtoshi R."/>
            <person name="Malay A.D."/>
            <person name="Moran D.A.P."/>
            <person name="Tomita M."/>
            <person name="Numata K."/>
            <person name="Arakawa K."/>
        </authorList>
    </citation>
    <scope>NUCLEOTIDE SEQUENCE</scope>
</reference>
<dbReference type="OrthoDB" id="6423128at2759"/>
<proteinExistence type="predicted"/>
<protein>
    <submittedName>
        <fullName evidence="1">Uncharacterized protein</fullName>
    </submittedName>
</protein>
<dbReference type="AlphaFoldDB" id="A0A8X6J4Q8"/>
<dbReference type="EMBL" id="BMAO01033747">
    <property type="protein sequence ID" value="GFQ91545.1"/>
    <property type="molecule type" value="Genomic_DNA"/>
</dbReference>
<gene>
    <name evidence="1" type="ORF">TNCT_482431</name>
</gene>
<comment type="caution">
    <text evidence="1">The sequence shown here is derived from an EMBL/GenBank/DDBJ whole genome shotgun (WGS) entry which is preliminary data.</text>
</comment>
<evidence type="ECO:0000313" key="1">
    <source>
        <dbReference type="EMBL" id="GFQ91545.1"/>
    </source>
</evidence>